<evidence type="ECO:0000313" key="6">
    <source>
        <dbReference type="Proteomes" id="UP001501138"/>
    </source>
</evidence>
<feature type="region of interest" description="Disordered" evidence="2">
    <location>
        <begin position="35"/>
        <end position="66"/>
    </location>
</feature>
<dbReference type="InterPro" id="IPR025645">
    <property type="entry name" value="DUF4349"/>
</dbReference>
<dbReference type="Pfam" id="PF14257">
    <property type="entry name" value="DUF4349"/>
    <property type="match status" value="1"/>
</dbReference>
<dbReference type="Proteomes" id="UP001501138">
    <property type="component" value="Unassembled WGS sequence"/>
</dbReference>
<feature type="compositionally biased region" description="Low complexity" evidence="2">
    <location>
        <begin position="51"/>
        <end position="66"/>
    </location>
</feature>
<feature type="transmembrane region" description="Helical" evidence="3">
    <location>
        <begin position="264"/>
        <end position="285"/>
    </location>
</feature>
<keyword evidence="3" id="KW-1133">Transmembrane helix</keyword>
<organism evidence="5 6">
    <name type="scientific">Isoptericola hypogeus</name>
    <dbReference type="NCBI Taxonomy" id="300179"/>
    <lineage>
        <taxon>Bacteria</taxon>
        <taxon>Bacillati</taxon>
        <taxon>Actinomycetota</taxon>
        <taxon>Actinomycetes</taxon>
        <taxon>Micrococcales</taxon>
        <taxon>Promicromonosporaceae</taxon>
        <taxon>Isoptericola</taxon>
    </lineage>
</organism>
<evidence type="ECO:0000256" key="1">
    <source>
        <dbReference type="SAM" id="Coils"/>
    </source>
</evidence>
<keyword evidence="6" id="KW-1185">Reference proteome</keyword>
<gene>
    <name evidence="5" type="ORF">GCM10009809_05050</name>
</gene>
<evidence type="ECO:0000313" key="5">
    <source>
        <dbReference type="EMBL" id="GAA1711817.1"/>
    </source>
</evidence>
<keyword evidence="3" id="KW-0812">Transmembrane</keyword>
<feature type="coiled-coil region" evidence="1">
    <location>
        <begin position="195"/>
        <end position="222"/>
    </location>
</feature>
<evidence type="ECO:0000259" key="4">
    <source>
        <dbReference type="Pfam" id="PF14257"/>
    </source>
</evidence>
<dbReference type="RefSeq" id="WP_344245359.1">
    <property type="nucleotide sequence ID" value="NZ_BAAAPM010000003.1"/>
</dbReference>
<name>A0ABP4UWW4_9MICO</name>
<protein>
    <recommendedName>
        <fullName evidence="4">DUF4349 domain-containing protein</fullName>
    </recommendedName>
</protein>
<evidence type="ECO:0000256" key="3">
    <source>
        <dbReference type="SAM" id="Phobius"/>
    </source>
</evidence>
<keyword evidence="3" id="KW-0472">Membrane</keyword>
<proteinExistence type="predicted"/>
<accession>A0ABP4UWW4</accession>
<feature type="domain" description="DUF4349" evidence="4">
    <location>
        <begin position="78"/>
        <end position="286"/>
    </location>
</feature>
<reference evidence="6" key="1">
    <citation type="journal article" date="2019" name="Int. J. Syst. Evol. Microbiol.">
        <title>The Global Catalogue of Microorganisms (GCM) 10K type strain sequencing project: providing services to taxonomists for standard genome sequencing and annotation.</title>
        <authorList>
            <consortium name="The Broad Institute Genomics Platform"/>
            <consortium name="The Broad Institute Genome Sequencing Center for Infectious Disease"/>
            <person name="Wu L."/>
            <person name="Ma J."/>
        </authorList>
    </citation>
    <scope>NUCLEOTIDE SEQUENCE [LARGE SCALE GENOMIC DNA]</scope>
    <source>
        <strain evidence="6">JCM 15589</strain>
    </source>
</reference>
<sequence length="309" mass="31581">MPTSPRPPQARRVTVLAWLTAALVLVLAACTGSGGGDAGSESFSDSGASVEDTGGEAAADPAAALAEGDEAAASVVDREIITTGHATVVADDPAAAAAELAHLVEEAGGRVERRSETAGTDEDPGSASLTVRLPADRMTSAVEALSGLGEVEDVQVDTEDVTGQAQDLDARIAALTTSTDRLRVLMGDAASTKDLLDVEQELSERQAELDSLTAQRQRLADQVAMSTLVVDLAAEPVAVAESRGGFLGGLASGWDALVTTASTVVLVLGVLLPWLALAALGYLGYRWWRRSREAGTPPPAEPATETAGG</sequence>
<feature type="region of interest" description="Disordered" evidence="2">
    <location>
        <begin position="107"/>
        <end position="128"/>
    </location>
</feature>
<evidence type="ECO:0000256" key="2">
    <source>
        <dbReference type="SAM" id="MobiDB-lite"/>
    </source>
</evidence>
<keyword evidence="1" id="KW-0175">Coiled coil</keyword>
<dbReference type="EMBL" id="BAAAPM010000003">
    <property type="protein sequence ID" value="GAA1711817.1"/>
    <property type="molecule type" value="Genomic_DNA"/>
</dbReference>
<comment type="caution">
    <text evidence="5">The sequence shown here is derived from an EMBL/GenBank/DDBJ whole genome shotgun (WGS) entry which is preliminary data.</text>
</comment>
<dbReference type="PROSITE" id="PS51257">
    <property type="entry name" value="PROKAR_LIPOPROTEIN"/>
    <property type="match status" value="1"/>
</dbReference>
<feature type="compositionally biased region" description="Basic and acidic residues" evidence="2">
    <location>
        <begin position="107"/>
        <end position="116"/>
    </location>
</feature>